<feature type="repeat" description="RCC1" evidence="2">
    <location>
        <begin position="554"/>
        <end position="614"/>
    </location>
</feature>
<feature type="region of interest" description="Disordered" evidence="3">
    <location>
        <begin position="353"/>
        <end position="389"/>
    </location>
</feature>
<dbReference type="Pfam" id="PF00651">
    <property type="entry name" value="BTB"/>
    <property type="match status" value="1"/>
</dbReference>
<dbReference type="InterPro" id="IPR011333">
    <property type="entry name" value="SKP1/BTB/POZ_sf"/>
</dbReference>
<feature type="region of interest" description="Disordered" evidence="3">
    <location>
        <begin position="110"/>
        <end position="130"/>
    </location>
</feature>
<dbReference type="PRINTS" id="PR00633">
    <property type="entry name" value="RCCNDNSATION"/>
</dbReference>
<dbReference type="InterPro" id="IPR000408">
    <property type="entry name" value="Reg_chr_condens"/>
</dbReference>
<dbReference type="SUPFAM" id="SSF54695">
    <property type="entry name" value="POZ domain"/>
    <property type="match status" value="1"/>
</dbReference>
<dbReference type="Gene3D" id="2.130.10.30">
    <property type="entry name" value="Regulator of chromosome condensation 1/beta-lactamase-inhibitor protein II"/>
    <property type="match status" value="1"/>
</dbReference>
<dbReference type="PROSITE" id="PS50012">
    <property type="entry name" value="RCC1_3"/>
    <property type="match status" value="2"/>
</dbReference>
<dbReference type="SUPFAM" id="SSF48403">
    <property type="entry name" value="Ankyrin repeat"/>
    <property type="match status" value="1"/>
</dbReference>
<feature type="compositionally biased region" description="Basic and acidic residues" evidence="3">
    <location>
        <begin position="11"/>
        <end position="26"/>
    </location>
</feature>
<evidence type="ECO:0000256" key="2">
    <source>
        <dbReference type="PROSITE-ProRule" id="PRU00235"/>
    </source>
</evidence>
<feature type="region of interest" description="Disordered" evidence="3">
    <location>
        <begin position="1353"/>
        <end position="1671"/>
    </location>
</feature>
<proteinExistence type="predicted"/>
<reference evidence="5 6" key="1">
    <citation type="submission" date="2015-04" db="EMBL/GenBank/DDBJ databases">
        <authorList>
            <person name="Heijne W.H."/>
            <person name="Fedorova N.D."/>
            <person name="Nierman W.C."/>
            <person name="Vollebregt A.W."/>
            <person name="Zhao Z."/>
            <person name="Wu L."/>
            <person name="Kumar M."/>
            <person name="Stam H."/>
            <person name="van den Berg M.A."/>
            <person name="Pel H.J."/>
        </authorList>
    </citation>
    <scope>NUCLEOTIDE SEQUENCE [LARGE SCALE GENOMIC DNA]</scope>
    <source>
        <strain evidence="5 6">CBS 393.64</strain>
    </source>
</reference>
<feature type="compositionally biased region" description="Polar residues" evidence="3">
    <location>
        <begin position="1385"/>
        <end position="1397"/>
    </location>
</feature>
<feature type="region of interest" description="Disordered" evidence="3">
    <location>
        <begin position="1290"/>
        <end position="1341"/>
    </location>
</feature>
<dbReference type="GeneID" id="25318723"/>
<dbReference type="SUPFAM" id="SSF50985">
    <property type="entry name" value="RCC1/BLIP-II"/>
    <property type="match status" value="1"/>
</dbReference>
<evidence type="ECO:0000313" key="5">
    <source>
        <dbReference type="EMBL" id="KKA19591.1"/>
    </source>
</evidence>
<feature type="compositionally biased region" description="Basic residues" evidence="3">
    <location>
        <begin position="1794"/>
        <end position="1803"/>
    </location>
</feature>
<feature type="compositionally biased region" description="Low complexity" evidence="3">
    <location>
        <begin position="1504"/>
        <end position="1514"/>
    </location>
</feature>
<feature type="region of interest" description="Disordered" evidence="3">
    <location>
        <begin position="1688"/>
        <end position="1811"/>
    </location>
</feature>
<dbReference type="OrthoDB" id="1893551at2759"/>
<feature type="compositionally biased region" description="Polar residues" evidence="3">
    <location>
        <begin position="1426"/>
        <end position="1443"/>
    </location>
</feature>
<feature type="domain" description="BTB" evidence="4">
    <location>
        <begin position="1068"/>
        <end position="1138"/>
    </location>
</feature>
<dbReference type="InterPro" id="IPR000210">
    <property type="entry name" value="BTB/POZ_dom"/>
</dbReference>
<feature type="compositionally biased region" description="Basic residues" evidence="3">
    <location>
        <begin position="1704"/>
        <end position="1718"/>
    </location>
</feature>
<dbReference type="InterPro" id="IPR036770">
    <property type="entry name" value="Ankyrin_rpt-contain_sf"/>
</dbReference>
<feature type="compositionally biased region" description="Polar residues" evidence="3">
    <location>
        <begin position="1466"/>
        <end position="1488"/>
    </location>
</feature>
<feature type="compositionally biased region" description="Basic and acidic residues" evidence="3">
    <location>
        <begin position="1652"/>
        <end position="1663"/>
    </location>
</feature>
<feature type="repeat" description="RCC1" evidence="2">
    <location>
        <begin position="500"/>
        <end position="553"/>
    </location>
</feature>
<comment type="caution">
    <text evidence="5">The sequence shown here is derived from an EMBL/GenBank/DDBJ whole genome shotgun (WGS) entry which is preliminary data.</text>
</comment>
<feature type="compositionally biased region" description="Polar residues" evidence="3">
    <location>
        <begin position="1632"/>
        <end position="1644"/>
    </location>
</feature>
<dbReference type="PANTHER" id="PTHR22872">
    <property type="entry name" value="BTK-BINDING PROTEIN-RELATED"/>
    <property type="match status" value="1"/>
</dbReference>
<feature type="compositionally biased region" description="Basic residues" evidence="3">
    <location>
        <begin position="1756"/>
        <end position="1768"/>
    </location>
</feature>
<dbReference type="PANTHER" id="PTHR22872:SF2">
    <property type="entry name" value="INHIBITOR OF BRUTON TYROSINE KINASE"/>
    <property type="match status" value="1"/>
</dbReference>
<dbReference type="SMART" id="SM00225">
    <property type="entry name" value="BTB"/>
    <property type="match status" value="1"/>
</dbReference>
<name>A0A0F4YP04_RASE3</name>
<dbReference type="RefSeq" id="XP_013326203.1">
    <property type="nucleotide sequence ID" value="XM_013470749.1"/>
</dbReference>
<feature type="region of interest" description="Disordered" evidence="3">
    <location>
        <begin position="738"/>
        <end position="759"/>
    </location>
</feature>
<accession>A0A0F4YP04</accession>
<feature type="compositionally biased region" description="Basic and acidic residues" evidence="3">
    <location>
        <begin position="1290"/>
        <end position="1303"/>
    </location>
</feature>
<dbReference type="Gene3D" id="1.25.40.20">
    <property type="entry name" value="Ankyrin repeat-containing domain"/>
    <property type="match status" value="1"/>
</dbReference>
<keyword evidence="1" id="KW-0677">Repeat</keyword>
<dbReference type="Proteomes" id="UP000053958">
    <property type="component" value="Unassembled WGS sequence"/>
</dbReference>
<feature type="compositionally biased region" description="Polar residues" evidence="3">
    <location>
        <begin position="1574"/>
        <end position="1585"/>
    </location>
</feature>
<dbReference type="InterPro" id="IPR051625">
    <property type="entry name" value="Signaling_Regulatory_Domain"/>
</dbReference>
<sequence>MRRAIGSNGHRHVEMTERYRTRREGLGQEPEEPVSGPHGGHPDIHGSPARAQPSSLEPRQFHIPVLPPPPSDRRQKSNLVCHCCCLSSRSTSTPAAQLARDTAIATPTLSAAPAHPASLESSCRRRPVRPRGSCSQADKRFCVRSIKWHMSSTLLKYFLQDDVDSFKRFLANTSGGQRTAGGITTPKTGSPGVALGSSPNPSSRNKKTSGTSPGSSFTDRSGVRPNATALSRAEVNARDQYGRTLLHLIASSPKPTAIEFATALLEVPFVDIYAQDLESGWTALHRALYAGNASIAHALMARDMRDATDFSTPNAAHHPSGSLIKIKDREGNSPFDVYGATILARDIKRVVPQRGDKLVPDPTTADPGDGDASSSNNSEYGGDNGEDTGARAILRPRVHLHADEVFTFGSNKNLTLGLGDEDDRQFPERISVERPEHLLQRFYREREEVRSSRREHDQSASQDIGCPTDLPAVIRNKPVVFQDVVMSKLHTAVLTDDPESNLFMCGFGPGGRLGTGDEATRFSFVCIETGALAGKKIVSVALGQDHSIAISEQGEVFTWGSNKYGQLGYNLPRTSTKNDTPIQTTPRQIFNPFKREIILGAAASSIHSVVFSASGLYTFGKNEGQLGLVDSDARSLEMQVTPRRVGVSLFNSPIQMVSAIDRATTVLLESHDVWVFTQYGYSKVVFPLDYSSSFIKNSFLATRYGSAVNHITKVTSGRNTICAMSSFGEVYTVQVNSKPDTGSTAASTTNPSKIRNSLSPPERVWSVRKAHMAVRDVAVGQDGSIIICTTSGSAWRKEKRTKIKEAGSKDYKFVRVPGLSRVVGVRSNAFGAYAVLQRECDVAREQIHVSQSTLWHDFFQLLPFKDLTTTASDVTAEHSELNSIPSLVTRIKAAVLSSPDIESQIQPILAAHELSDDNAQGGIWIKSTVSETRIPVHEFVFAGRSAVLRRALGEFRQNYYFSIPDVLAIEYDRNGQVQVVFQGVDFLSILNLAFFLYTDSVLDVWREIRHSSANASRYRQVRTEVMRIASHLELRTLERAARVMVEPARSLNVDMERAIQDPAFFESSDVTIQLKGGTAKAHSQLLCRRCPFFEGLFHGRSGGRWLASRRRDATEDTISVDLKDLEPKIFSFVLRHIYGDTEEELFDDVRSENLDDFIDLILDVMSAANELMIDRLAEVCQKMLGKFVNTRNVCHLLNAVAPCTVTEFKEAALEYICLNLEVMLENRLLNDLDEELLYELDAVCKENQLARYPVSRGRNSEDYVLEKYPELAAQIENDRQRRIDSMRLRSRLDQDELHDEKTRAGGVEKSTSSPSARKTKPLHSSEGKTVVNSPGLKSKQSTSDLMFQMDEEGALSPAPPRKGKSLSGGPSSEDISDSRRVSGPSLASSQPKLSQGDSLDERSYLDAKMGSMDSAGVGSPAGGLSPTPQKIQSGSPTPGNSGSKAPWGSPVISGVKRDLKEIMAEASQSRVSNLTLGMSGRQNNSTGGSFAPKLSQRERKKLHQQQLQESLAAEQKAKEARKSPWQTPAKQILSAEPPTEPGWGKGASDQVKTPPKPPALTLRQTVAGVPPGSSPSQIQVRNVSSPLPTPPKPAKPAQTTPGPQPSPNLSTPTKPVVIQSIRHTPLPERSRPSYTGSSSGQLSLASILLEQQAEKDEMREAATTKHSLQDIQLEQEFQEWWDKESKRVMEAEAAAAAAKEQRKAGHHHHHRSRGKNRGQRKDRGKDTTSASDAPSAANASSSANNNDKNAPEKRNNTSHRSNHHHHPKGAQPAQPPTGANSQADEGGNNSITHRGGHGRPRPSKGKERAQA</sequence>
<feature type="compositionally biased region" description="Low complexity" evidence="3">
    <location>
        <begin position="360"/>
        <end position="372"/>
    </location>
</feature>
<dbReference type="Gene3D" id="3.30.710.10">
    <property type="entry name" value="Potassium Channel Kv1.1, Chain A"/>
    <property type="match status" value="1"/>
</dbReference>
<protein>
    <submittedName>
        <fullName evidence="5">BTB domain and ankyrin repeat protein</fullName>
    </submittedName>
</protein>
<evidence type="ECO:0000313" key="6">
    <source>
        <dbReference type="Proteomes" id="UP000053958"/>
    </source>
</evidence>
<dbReference type="Pfam" id="PF13540">
    <property type="entry name" value="RCC1_2"/>
    <property type="match status" value="1"/>
</dbReference>
<dbReference type="EMBL" id="LASV01000335">
    <property type="protein sequence ID" value="KKA19591.1"/>
    <property type="molecule type" value="Genomic_DNA"/>
</dbReference>
<evidence type="ECO:0000256" key="3">
    <source>
        <dbReference type="SAM" id="MobiDB-lite"/>
    </source>
</evidence>
<evidence type="ECO:0000259" key="4">
    <source>
        <dbReference type="PROSITE" id="PS50097"/>
    </source>
</evidence>
<feature type="compositionally biased region" description="Low complexity" evidence="3">
    <location>
        <begin position="1729"/>
        <end position="1748"/>
    </location>
</feature>
<dbReference type="PROSITE" id="PS50097">
    <property type="entry name" value="BTB"/>
    <property type="match status" value="1"/>
</dbReference>
<gene>
    <name evidence="5" type="ORF">T310_6421</name>
</gene>
<organism evidence="5 6">
    <name type="scientific">Rasamsonia emersonii (strain ATCC 16479 / CBS 393.64 / IMI 116815)</name>
    <dbReference type="NCBI Taxonomy" id="1408163"/>
    <lineage>
        <taxon>Eukaryota</taxon>
        <taxon>Fungi</taxon>
        <taxon>Dikarya</taxon>
        <taxon>Ascomycota</taxon>
        <taxon>Pezizomycotina</taxon>
        <taxon>Eurotiomycetes</taxon>
        <taxon>Eurotiomycetidae</taxon>
        <taxon>Eurotiales</taxon>
        <taxon>Trichocomaceae</taxon>
        <taxon>Rasamsonia</taxon>
    </lineage>
</organism>
<evidence type="ECO:0000256" key="1">
    <source>
        <dbReference type="ARBA" id="ARBA00022737"/>
    </source>
</evidence>
<keyword evidence="6" id="KW-1185">Reference proteome</keyword>
<feature type="compositionally biased region" description="Polar residues" evidence="3">
    <location>
        <begin position="197"/>
        <end position="219"/>
    </location>
</feature>
<feature type="region of interest" description="Disordered" evidence="3">
    <location>
        <begin position="1"/>
        <end position="75"/>
    </location>
</feature>
<feature type="compositionally biased region" description="Polar residues" evidence="3">
    <location>
        <begin position="1777"/>
        <end position="1792"/>
    </location>
</feature>
<feature type="region of interest" description="Disordered" evidence="3">
    <location>
        <begin position="175"/>
        <end position="227"/>
    </location>
</feature>
<dbReference type="InterPro" id="IPR009091">
    <property type="entry name" value="RCC1/BLIP-II"/>
</dbReference>
<dbReference type="STRING" id="1408163.A0A0F4YP04"/>